<feature type="domain" description="Peptidase S9 prolyl oligopeptidase catalytic" evidence="2">
    <location>
        <begin position="438"/>
        <end position="642"/>
    </location>
</feature>
<reference evidence="3 4" key="1">
    <citation type="submission" date="2018-05" db="EMBL/GenBank/DDBJ databases">
        <title>Salinimonas sp. HMF8227 Genome sequencing and assembly.</title>
        <authorList>
            <person name="Kang H."/>
            <person name="Kang J."/>
            <person name="Cha I."/>
            <person name="Kim H."/>
            <person name="Joh K."/>
        </authorList>
    </citation>
    <scope>NUCLEOTIDE SEQUENCE [LARGE SCALE GENOMIC DNA]</scope>
    <source>
        <strain evidence="3 4">HMF8227</strain>
    </source>
</reference>
<evidence type="ECO:0000313" key="4">
    <source>
        <dbReference type="Proteomes" id="UP000245728"/>
    </source>
</evidence>
<dbReference type="EMBL" id="CP029347">
    <property type="protein sequence ID" value="AWL11411.1"/>
    <property type="molecule type" value="Genomic_DNA"/>
</dbReference>
<sequence>MLRMDLRVVTLLTALMTSVVFSDPLPVKYFSALPKYTSPKLSPDGSKLAMIQNLQKPEMAVLRMIHLDRDGSKLLVRTDNEDVRIRWFRWANNKTLLVGLSYAWNRYGVDTRETRLVAVDVDQVDVEPRAVIEPKTSSLRNEHNSQYQDTVVDFLPDDPDHILMALDLDQALQPSVYKVNINKRNSTERLVRGKMRIREWFTDQQHRVRIGRSVDYDDGQTRIMHRFNAEDDWKTLFEYNAMKDPAITIRGFGLDPNILYYTKYLDDKQALFKMDLSLQQSELVFADEHYDVDGRLLYSDKTGEVIGILNANATGGRVYFDDEYKSFKALVDNALPETSNFLVDFSRDEQRYLLYTESDSQPGAYYLGHRGKGELGFLFSQYPGLIQAELPEHELVTYTARDGTKIEGYLTVPIGHQAPFPTIIHPHGGPGARDMDGFDYWTSFFASRGYAVFRPNFRGSSGYGYEFAMEQMKGWGLTMQDDITDAALWLADKGIADAQKMCIVGASYGGYAAAMATVKAPDLFRCAVAFAGVFNLKDLVSKSRRYTNYAFVKNQIGDNWDDLEARSPYYYVSKIKTPLLLLHGEDDRVVDVYQSEDFADELEDEGKVVRYVELENGDHYLSIQRNRHRVFKELDSFLGEHLQ</sequence>
<proteinExistence type="predicted"/>
<dbReference type="InterPro" id="IPR029058">
    <property type="entry name" value="AB_hydrolase_fold"/>
</dbReference>
<evidence type="ECO:0000259" key="2">
    <source>
        <dbReference type="Pfam" id="PF00326"/>
    </source>
</evidence>
<organism evidence="3 4">
    <name type="scientific">Saliniradius amylolyticus</name>
    <dbReference type="NCBI Taxonomy" id="2183582"/>
    <lineage>
        <taxon>Bacteria</taxon>
        <taxon>Pseudomonadati</taxon>
        <taxon>Pseudomonadota</taxon>
        <taxon>Gammaproteobacteria</taxon>
        <taxon>Alteromonadales</taxon>
        <taxon>Alteromonadaceae</taxon>
        <taxon>Saliniradius</taxon>
    </lineage>
</organism>
<keyword evidence="4" id="KW-1185">Reference proteome</keyword>
<dbReference type="InterPro" id="IPR001375">
    <property type="entry name" value="Peptidase_S9_cat"/>
</dbReference>
<protein>
    <submittedName>
        <fullName evidence="3">Acylaminoacyl-peptidase</fullName>
        <ecNumber evidence="3">3.4.19.1</ecNumber>
    </submittedName>
</protein>
<dbReference type="Gene3D" id="3.40.50.1820">
    <property type="entry name" value="alpha/beta hydrolase"/>
    <property type="match status" value="1"/>
</dbReference>
<gene>
    <name evidence="3" type="ORF">HMF8227_00916</name>
</gene>
<dbReference type="SUPFAM" id="SSF53474">
    <property type="entry name" value="alpha/beta-Hydrolases"/>
    <property type="match status" value="1"/>
</dbReference>
<accession>A0A2S2E187</accession>
<keyword evidence="1 3" id="KW-0378">Hydrolase</keyword>
<evidence type="ECO:0000256" key="1">
    <source>
        <dbReference type="ARBA" id="ARBA00022801"/>
    </source>
</evidence>
<dbReference type="Proteomes" id="UP000245728">
    <property type="component" value="Chromosome"/>
</dbReference>
<dbReference type="AlphaFoldDB" id="A0A2S2E187"/>
<dbReference type="SUPFAM" id="SSF82171">
    <property type="entry name" value="DPP6 N-terminal domain-like"/>
    <property type="match status" value="1"/>
</dbReference>
<name>A0A2S2E187_9ALTE</name>
<dbReference type="GO" id="GO:0008242">
    <property type="term" value="F:omega peptidase activity"/>
    <property type="evidence" value="ECO:0007669"/>
    <property type="project" value="UniProtKB-EC"/>
</dbReference>
<dbReference type="PANTHER" id="PTHR42776">
    <property type="entry name" value="SERINE PEPTIDASE S9 FAMILY MEMBER"/>
    <property type="match status" value="1"/>
</dbReference>
<dbReference type="PANTHER" id="PTHR42776:SF27">
    <property type="entry name" value="DIPEPTIDYL PEPTIDASE FAMILY MEMBER 6"/>
    <property type="match status" value="1"/>
</dbReference>
<evidence type="ECO:0000313" key="3">
    <source>
        <dbReference type="EMBL" id="AWL11411.1"/>
    </source>
</evidence>
<dbReference type="GO" id="GO:0004252">
    <property type="term" value="F:serine-type endopeptidase activity"/>
    <property type="evidence" value="ECO:0007669"/>
    <property type="project" value="TreeGrafter"/>
</dbReference>
<dbReference type="Pfam" id="PF00326">
    <property type="entry name" value="Peptidase_S9"/>
    <property type="match status" value="1"/>
</dbReference>
<dbReference type="GO" id="GO:0006508">
    <property type="term" value="P:proteolysis"/>
    <property type="evidence" value="ECO:0007669"/>
    <property type="project" value="InterPro"/>
</dbReference>
<dbReference type="RefSeq" id="WP_239421201.1">
    <property type="nucleotide sequence ID" value="NZ_CP029347.1"/>
</dbReference>
<dbReference type="EC" id="3.4.19.1" evidence="3"/>
<dbReference type="KEGG" id="salh:HMF8227_00916"/>